<keyword evidence="3" id="KW-1185">Reference proteome</keyword>
<evidence type="ECO:0000313" key="3">
    <source>
        <dbReference type="Proteomes" id="UP000240883"/>
    </source>
</evidence>
<dbReference type="OrthoDB" id="10674715at2759"/>
<dbReference type="Proteomes" id="UP000240883">
    <property type="component" value="Unassembled WGS sequence"/>
</dbReference>
<sequence length="208" mass="23485">MSREGANQERPSPTSLSSRQGESACTPQNGQMQLNMGNTTAPRRRRESATPPDTWLHAKGPTLWIWRCLRPTWERDCERDSTAARIAWLTPLVTHQIHRLTATGCCIGWPQLRANASLAIALGLWRGVLQWPWRARPSRPRRVTPSSHGRLIFTVPYRRDKRAARVLGKLRSATGAFPLTANPICPHDPSRDATPRARRFSPWRCTAA</sequence>
<reference evidence="2 3" key="1">
    <citation type="journal article" date="2018" name="Front. Microbiol.">
        <title>Genome-Wide Analysis of Corynespora cassiicola Leaf Fall Disease Putative Effectors.</title>
        <authorList>
            <person name="Lopez D."/>
            <person name="Ribeiro S."/>
            <person name="Label P."/>
            <person name="Fumanal B."/>
            <person name="Venisse J.S."/>
            <person name="Kohler A."/>
            <person name="de Oliveira R.R."/>
            <person name="Labutti K."/>
            <person name="Lipzen A."/>
            <person name="Lail K."/>
            <person name="Bauer D."/>
            <person name="Ohm R.A."/>
            <person name="Barry K.W."/>
            <person name="Spatafora J."/>
            <person name="Grigoriev I.V."/>
            <person name="Martin F.M."/>
            <person name="Pujade-Renaud V."/>
        </authorList>
    </citation>
    <scope>NUCLEOTIDE SEQUENCE [LARGE SCALE GENOMIC DNA]</scope>
    <source>
        <strain evidence="2 3">Philippines</strain>
    </source>
</reference>
<proteinExistence type="predicted"/>
<dbReference type="AlphaFoldDB" id="A0A2T2PCZ8"/>
<evidence type="ECO:0000313" key="2">
    <source>
        <dbReference type="EMBL" id="PSN75505.1"/>
    </source>
</evidence>
<protein>
    <submittedName>
        <fullName evidence="2">Uncharacterized protein</fullName>
    </submittedName>
</protein>
<organism evidence="2 3">
    <name type="scientific">Corynespora cassiicola Philippines</name>
    <dbReference type="NCBI Taxonomy" id="1448308"/>
    <lineage>
        <taxon>Eukaryota</taxon>
        <taxon>Fungi</taxon>
        <taxon>Dikarya</taxon>
        <taxon>Ascomycota</taxon>
        <taxon>Pezizomycotina</taxon>
        <taxon>Dothideomycetes</taxon>
        <taxon>Pleosporomycetidae</taxon>
        <taxon>Pleosporales</taxon>
        <taxon>Corynesporascaceae</taxon>
        <taxon>Corynespora</taxon>
    </lineage>
</organism>
<feature type="region of interest" description="Disordered" evidence="1">
    <location>
        <begin position="1"/>
        <end position="55"/>
    </location>
</feature>
<name>A0A2T2PCZ8_CORCC</name>
<evidence type="ECO:0000256" key="1">
    <source>
        <dbReference type="SAM" id="MobiDB-lite"/>
    </source>
</evidence>
<gene>
    <name evidence="2" type="ORF">BS50DRAFT_42343</name>
</gene>
<accession>A0A2T2PCZ8</accession>
<dbReference type="EMBL" id="KZ678128">
    <property type="protein sequence ID" value="PSN75505.1"/>
    <property type="molecule type" value="Genomic_DNA"/>
</dbReference>
<feature type="compositionally biased region" description="Polar residues" evidence="1">
    <location>
        <begin position="9"/>
        <end position="41"/>
    </location>
</feature>